<evidence type="ECO:0000259" key="9">
    <source>
        <dbReference type="Pfam" id="PF00288"/>
    </source>
</evidence>
<feature type="domain" description="GHMP kinase N-terminal" evidence="9">
    <location>
        <begin position="62"/>
        <end position="149"/>
    </location>
</feature>
<dbReference type="InterPro" id="IPR014721">
    <property type="entry name" value="Ribsml_uS5_D2-typ_fold_subgr"/>
</dbReference>
<comment type="similarity">
    <text evidence="7">Belongs to the GHMP kinase family. Homoserine kinase subfamily.</text>
</comment>
<comment type="catalytic activity">
    <reaction evidence="7">
        <text>L-homoserine + ATP = O-phospho-L-homoserine + ADP + H(+)</text>
        <dbReference type="Rhea" id="RHEA:13985"/>
        <dbReference type="ChEBI" id="CHEBI:15378"/>
        <dbReference type="ChEBI" id="CHEBI:30616"/>
        <dbReference type="ChEBI" id="CHEBI:57476"/>
        <dbReference type="ChEBI" id="CHEBI:57590"/>
        <dbReference type="ChEBI" id="CHEBI:456216"/>
        <dbReference type="EC" id="2.7.1.39"/>
    </reaction>
</comment>
<dbReference type="HAMAP" id="MF_00384">
    <property type="entry name" value="Homoser_kinase"/>
    <property type="match status" value="1"/>
</dbReference>
<keyword evidence="2 7" id="KW-0808">Transferase</keyword>
<protein>
    <recommendedName>
        <fullName evidence="7 8">Homoserine kinase</fullName>
        <shortName evidence="7">HK</shortName>
        <shortName evidence="7">HSK</shortName>
        <ecNumber evidence="7 8">2.7.1.39</ecNumber>
    </recommendedName>
</protein>
<reference evidence="11" key="1">
    <citation type="submission" date="2020-10" db="EMBL/GenBank/DDBJ databases">
        <authorList>
            <person name="Gilroy R."/>
        </authorList>
    </citation>
    <scope>NUCLEOTIDE SEQUENCE</scope>
    <source>
        <strain evidence="11">1383</strain>
    </source>
</reference>
<dbReference type="GO" id="GO:0004413">
    <property type="term" value="F:homoserine kinase activity"/>
    <property type="evidence" value="ECO:0007669"/>
    <property type="project" value="UniProtKB-UniRule"/>
</dbReference>
<dbReference type="Proteomes" id="UP000824161">
    <property type="component" value="Unassembled WGS sequence"/>
</dbReference>
<evidence type="ECO:0000256" key="8">
    <source>
        <dbReference type="NCBIfam" id="TIGR00191"/>
    </source>
</evidence>
<keyword evidence="1 7" id="KW-0028">Amino-acid biosynthesis</keyword>
<feature type="domain" description="GHMP kinase C-terminal" evidence="10">
    <location>
        <begin position="211"/>
        <end position="287"/>
    </location>
</feature>
<evidence type="ECO:0000256" key="7">
    <source>
        <dbReference type="HAMAP-Rule" id="MF_00384"/>
    </source>
</evidence>
<dbReference type="InterPro" id="IPR020568">
    <property type="entry name" value="Ribosomal_Su5_D2-typ_SF"/>
</dbReference>
<dbReference type="PIRSF" id="PIRSF000676">
    <property type="entry name" value="Homoser_kin"/>
    <property type="match status" value="1"/>
</dbReference>
<name>A0A9D1HAN7_9FLAO</name>
<evidence type="ECO:0000313" key="11">
    <source>
        <dbReference type="EMBL" id="HIT97890.1"/>
    </source>
</evidence>
<dbReference type="InterPro" id="IPR000870">
    <property type="entry name" value="Homoserine_kinase"/>
</dbReference>
<proteinExistence type="inferred from homology"/>
<dbReference type="InterPro" id="IPR036554">
    <property type="entry name" value="GHMP_kinase_C_sf"/>
</dbReference>
<dbReference type="NCBIfam" id="TIGR00191">
    <property type="entry name" value="thrB"/>
    <property type="match status" value="1"/>
</dbReference>
<dbReference type="AlphaFoldDB" id="A0A9D1HAN7"/>
<keyword evidence="7" id="KW-0963">Cytoplasm</keyword>
<evidence type="ECO:0000313" key="12">
    <source>
        <dbReference type="Proteomes" id="UP000824161"/>
    </source>
</evidence>
<dbReference type="PANTHER" id="PTHR20861:SF1">
    <property type="entry name" value="HOMOSERINE KINASE"/>
    <property type="match status" value="1"/>
</dbReference>
<dbReference type="InterPro" id="IPR013750">
    <property type="entry name" value="GHMP_kinase_C_dom"/>
</dbReference>
<dbReference type="GO" id="GO:0005737">
    <property type="term" value="C:cytoplasm"/>
    <property type="evidence" value="ECO:0007669"/>
    <property type="project" value="UniProtKB-SubCell"/>
</dbReference>
<dbReference type="PANTHER" id="PTHR20861">
    <property type="entry name" value="HOMOSERINE/4-DIPHOSPHOCYTIDYL-2-C-METHYL-D-ERYTHRITOL KINASE"/>
    <property type="match status" value="1"/>
</dbReference>
<dbReference type="SUPFAM" id="SSF54211">
    <property type="entry name" value="Ribosomal protein S5 domain 2-like"/>
    <property type="match status" value="1"/>
</dbReference>
<dbReference type="Pfam" id="PF00288">
    <property type="entry name" value="GHMP_kinases_N"/>
    <property type="match status" value="1"/>
</dbReference>
<keyword evidence="3 7" id="KW-0791">Threonine biosynthesis</keyword>
<evidence type="ECO:0000256" key="5">
    <source>
        <dbReference type="ARBA" id="ARBA00022777"/>
    </source>
</evidence>
<evidence type="ECO:0000256" key="1">
    <source>
        <dbReference type="ARBA" id="ARBA00022605"/>
    </source>
</evidence>
<dbReference type="Gene3D" id="3.30.230.10">
    <property type="match status" value="1"/>
</dbReference>
<gene>
    <name evidence="7" type="primary">thrB</name>
    <name evidence="11" type="ORF">IAC44_03530</name>
</gene>
<comment type="subcellular location">
    <subcellularLocation>
        <location evidence="7">Cytoplasm</location>
    </subcellularLocation>
</comment>
<dbReference type="NCBIfam" id="NF002288">
    <property type="entry name" value="PRK01212.1-4"/>
    <property type="match status" value="1"/>
</dbReference>
<comment type="pathway">
    <text evidence="7">Amino-acid biosynthesis; L-threonine biosynthesis; L-threonine from L-aspartate: step 4/5.</text>
</comment>
<sequence>MENKTIRVFAPASTANLGCGFDVMGMALDGVGDVLRMSVRPGDSLSIGNESGVDLPSDVEKNVITPAVRAFLAAVGKKAAVEIVVEKKILPGSGIGSSAASSAAAVFGLNELFGRPFAVKDLVEFAMQGEKLISGTAHADNSAPSVMGGIVFIRGYEPLDVVSLPVPEAFCFSVVHPHIMVSTKAAREVLRKEIPMREAVTQWGNVGGLVAGIMTGDMALIGRSMRDVVVEPYRKGFIPGYDALKAACMDEGALAVNISGSGPSVFALSDSIETARRVGQAMKAHFDRLNIENDLYVSHVPTVGARVLDGGN</sequence>
<dbReference type="Gene3D" id="3.30.70.890">
    <property type="entry name" value="GHMP kinase, C-terminal domain"/>
    <property type="match status" value="1"/>
</dbReference>
<accession>A0A9D1HAN7</accession>
<reference evidence="11" key="2">
    <citation type="journal article" date="2021" name="PeerJ">
        <title>Extensive microbial diversity within the chicken gut microbiome revealed by metagenomics and culture.</title>
        <authorList>
            <person name="Gilroy R."/>
            <person name="Ravi A."/>
            <person name="Getino M."/>
            <person name="Pursley I."/>
            <person name="Horton D.L."/>
            <person name="Alikhan N.F."/>
            <person name="Baker D."/>
            <person name="Gharbi K."/>
            <person name="Hall N."/>
            <person name="Watson M."/>
            <person name="Adriaenssens E.M."/>
            <person name="Foster-Nyarko E."/>
            <person name="Jarju S."/>
            <person name="Secka A."/>
            <person name="Antonio M."/>
            <person name="Oren A."/>
            <person name="Chaudhuri R.R."/>
            <person name="La Ragione R."/>
            <person name="Hildebrand F."/>
            <person name="Pallen M.J."/>
        </authorList>
    </citation>
    <scope>NUCLEOTIDE SEQUENCE</scope>
    <source>
        <strain evidence="11">1383</strain>
    </source>
</reference>
<evidence type="ECO:0000256" key="3">
    <source>
        <dbReference type="ARBA" id="ARBA00022697"/>
    </source>
</evidence>
<keyword evidence="4 7" id="KW-0547">Nucleotide-binding</keyword>
<dbReference type="PRINTS" id="PR00958">
    <property type="entry name" value="HOMSERKINASE"/>
</dbReference>
<dbReference type="InterPro" id="IPR006204">
    <property type="entry name" value="GHMP_kinase_N_dom"/>
</dbReference>
<evidence type="ECO:0000256" key="4">
    <source>
        <dbReference type="ARBA" id="ARBA00022741"/>
    </source>
</evidence>
<dbReference type="Pfam" id="PF08544">
    <property type="entry name" value="GHMP_kinases_C"/>
    <property type="match status" value="1"/>
</dbReference>
<dbReference type="GO" id="GO:0005524">
    <property type="term" value="F:ATP binding"/>
    <property type="evidence" value="ECO:0007669"/>
    <property type="project" value="UniProtKB-UniRule"/>
</dbReference>
<keyword evidence="5 7" id="KW-0418">Kinase</keyword>
<dbReference type="EC" id="2.7.1.39" evidence="7 8"/>
<comment type="caution">
    <text evidence="7">Lacks conserved residue(s) required for the propagation of feature annotation.</text>
</comment>
<evidence type="ECO:0000259" key="10">
    <source>
        <dbReference type="Pfam" id="PF08544"/>
    </source>
</evidence>
<dbReference type="SUPFAM" id="SSF55060">
    <property type="entry name" value="GHMP Kinase, C-terminal domain"/>
    <property type="match status" value="1"/>
</dbReference>
<evidence type="ECO:0000256" key="2">
    <source>
        <dbReference type="ARBA" id="ARBA00022679"/>
    </source>
</evidence>
<comment type="caution">
    <text evidence="11">The sequence shown here is derived from an EMBL/GenBank/DDBJ whole genome shotgun (WGS) entry which is preliminary data.</text>
</comment>
<comment type="function">
    <text evidence="7">Catalyzes the ATP-dependent phosphorylation of L-homoserine to L-homoserine phosphate.</text>
</comment>
<organism evidence="11 12">
    <name type="scientific">Candidatus Merdimorpha stercoravium</name>
    <dbReference type="NCBI Taxonomy" id="2840863"/>
    <lineage>
        <taxon>Bacteria</taxon>
        <taxon>Pseudomonadati</taxon>
        <taxon>Bacteroidota</taxon>
        <taxon>Flavobacteriia</taxon>
        <taxon>Flavobacteriales</taxon>
        <taxon>Candidatus Merdimorpha</taxon>
    </lineage>
</organism>
<dbReference type="EMBL" id="DVLY01000083">
    <property type="protein sequence ID" value="HIT97890.1"/>
    <property type="molecule type" value="Genomic_DNA"/>
</dbReference>
<dbReference type="GO" id="GO:0009088">
    <property type="term" value="P:threonine biosynthetic process"/>
    <property type="evidence" value="ECO:0007669"/>
    <property type="project" value="UniProtKB-UniRule"/>
</dbReference>
<keyword evidence="6 7" id="KW-0067">ATP-binding</keyword>
<evidence type="ECO:0000256" key="6">
    <source>
        <dbReference type="ARBA" id="ARBA00022840"/>
    </source>
</evidence>